<comment type="caution">
    <text evidence="2">The sequence shown here is derived from an EMBL/GenBank/DDBJ whole genome shotgun (WGS) entry which is preliminary data.</text>
</comment>
<reference evidence="2 3" key="1">
    <citation type="journal article" date="2014" name="Agronomy (Basel)">
        <title>A Draft Genome Sequence for Ensete ventricosum, the Drought-Tolerant Tree Against Hunger.</title>
        <authorList>
            <person name="Harrison J."/>
            <person name="Moore K.A."/>
            <person name="Paszkiewicz K."/>
            <person name="Jones T."/>
            <person name="Grant M."/>
            <person name="Ambacheew D."/>
            <person name="Muzemil S."/>
            <person name="Studholme D.J."/>
        </authorList>
    </citation>
    <scope>NUCLEOTIDE SEQUENCE [LARGE SCALE GENOMIC DNA]</scope>
</reference>
<dbReference type="Proteomes" id="UP000287651">
    <property type="component" value="Unassembled WGS sequence"/>
</dbReference>
<evidence type="ECO:0000256" key="1">
    <source>
        <dbReference type="SAM" id="MobiDB-lite"/>
    </source>
</evidence>
<protein>
    <submittedName>
        <fullName evidence="2">Uncharacterized protein</fullName>
    </submittedName>
</protein>
<feature type="region of interest" description="Disordered" evidence="1">
    <location>
        <begin position="1"/>
        <end position="28"/>
    </location>
</feature>
<name>A0A426YNN1_ENSVE</name>
<sequence>LQSLPSGSATSVQEAGDDGRDAAGAGCTAREDGRGFEIRAAKEFGRWSEAAAAEAELEVGVGATRSQEGHMERVVAGRCMEKSLEEVLRALSSATSFRRRRFSSISFWQQRFRYSQCTSVCFSFDLLLSMKE</sequence>
<dbReference type="EMBL" id="AMZH03011211">
    <property type="protein sequence ID" value="RRT53313.1"/>
    <property type="molecule type" value="Genomic_DNA"/>
</dbReference>
<organism evidence="2 3">
    <name type="scientific">Ensete ventricosum</name>
    <name type="common">Abyssinian banana</name>
    <name type="synonym">Musa ensete</name>
    <dbReference type="NCBI Taxonomy" id="4639"/>
    <lineage>
        <taxon>Eukaryota</taxon>
        <taxon>Viridiplantae</taxon>
        <taxon>Streptophyta</taxon>
        <taxon>Embryophyta</taxon>
        <taxon>Tracheophyta</taxon>
        <taxon>Spermatophyta</taxon>
        <taxon>Magnoliopsida</taxon>
        <taxon>Liliopsida</taxon>
        <taxon>Zingiberales</taxon>
        <taxon>Musaceae</taxon>
        <taxon>Ensete</taxon>
    </lineage>
</organism>
<gene>
    <name evidence="2" type="ORF">B296_00002793</name>
</gene>
<dbReference type="AlphaFoldDB" id="A0A426YNN1"/>
<evidence type="ECO:0000313" key="3">
    <source>
        <dbReference type="Proteomes" id="UP000287651"/>
    </source>
</evidence>
<evidence type="ECO:0000313" key="2">
    <source>
        <dbReference type="EMBL" id="RRT53313.1"/>
    </source>
</evidence>
<feature type="non-terminal residue" evidence="2">
    <location>
        <position position="1"/>
    </location>
</feature>
<accession>A0A426YNN1</accession>
<feature type="compositionally biased region" description="Polar residues" evidence="1">
    <location>
        <begin position="1"/>
        <end position="13"/>
    </location>
</feature>
<proteinExistence type="predicted"/>